<proteinExistence type="predicted"/>
<dbReference type="Proteomes" id="UP001265746">
    <property type="component" value="Unassembled WGS sequence"/>
</dbReference>
<dbReference type="InterPro" id="IPR019734">
    <property type="entry name" value="TPR_rpt"/>
</dbReference>
<feature type="transmembrane region" description="Helical" evidence="3">
    <location>
        <begin position="1816"/>
        <end position="1836"/>
    </location>
</feature>
<dbReference type="Pfam" id="PF13424">
    <property type="entry name" value="TPR_12"/>
    <property type="match status" value="1"/>
</dbReference>
<evidence type="ECO:0000256" key="2">
    <source>
        <dbReference type="SAM" id="MobiDB-lite"/>
    </source>
</evidence>
<evidence type="ECO:0000256" key="3">
    <source>
        <dbReference type="SAM" id="Phobius"/>
    </source>
</evidence>
<comment type="caution">
    <text evidence="4">The sequence shown here is derived from an EMBL/GenBank/DDBJ whole genome shotgun (WGS) entry which is preliminary data.</text>
</comment>
<reference evidence="4" key="1">
    <citation type="submission" date="2023-06" db="EMBL/GenBank/DDBJ databases">
        <authorList>
            <person name="Noh H."/>
        </authorList>
    </citation>
    <scope>NUCLEOTIDE SEQUENCE</scope>
    <source>
        <strain evidence="4">DUCC20226</strain>
    </source>
</reference>
<dbReference type="SMART" id="SM00028">
    <property type="entry name" value="TPR"/>
    <property type="match status" value="6"/>
</dbReference>
<dbReference type="SUPFAM" id="SSF81901">
    <property type="entry name" value="HCP-like"/>
    <property type="match status" value="1"/>
</dbReference>
<feature type="region of interest" description="Disordered" evidence="2">
    <location>
        <begin position="114"/>
        <end position="134"/>
    </location>
</feature>
<feature type="repeat" description="TPR" evidence="1">
    <location>
        <begin position="510"/>
        <end position="543"/>
    </location>
</feature>
<dbReference type="EMBL" id="JAUJFL010000005">
    <property type="protein sequence ID" value="KAK2602733.1"/>
    <property type="molecule type" value="Genomic_DNA"/>
</dbReference>
<dbReference type="InterPro" id="IPR021840">
    <property type="entry name" value="DUF3433"/>
</dbReference>
<gene>
    <name evidence="4" type="ORF">N8I77_009241</name>
</gene>
<feature type="region of interest" description="Disordered" evidence="2">
    <location>
        <begin position="674"/>
        <end position="693"/>
    </location>
</feature>
<feature type="transmembrane region" description="Helical" evidence="3">
    <location>
        <begin position="1435"/>
        <end position="1458"/>
    </location>
</feature>
<keyword evidence="1" id="KW-0802">TPR repeat</keyword>
<feature type="compositionally biased region" description="Polar residues" evidence="2">
    <location>
        <begin position="682"/>
        <end position="693"/>
    </location>
</feature>
<sequence>MSSDSEEDNTKMEGFLRSWRQTAFNSGQFQTAIFIGDKLLALTNDDNDAFWMAQVHFSTGNYTRAQRFLESRDLVRRNPSCQYLAAHCLVKQSRFDEALAVLGDHDPTYLIKSKETSKRKTQSSTSGRAASNAKLLRDTQKETEAINRRYEAGMCYLRGICHAKLNAFDRAKECYKNAVRIDVQCFEAFNQLTKNALLSSEEEWEFLHSLDFDSISAAGDPDTSQEIASYVEMLYSTRLSKYQNHDAFNTACESLATHYKLKDNADLLLARADLLYTQSRYKDALEITNVILADDKYNFSIYPIHLACLYELKEKNLLFLVAHELADSHPEEPCTWLAVAIYYYLTGKIAEARRYFSKASMMDAHFGPAWIGFAHTFAAEGEHDQAISAYSTAARLFMGTHLPQVFLGMQHHAMNNMTVAEEFLNTAYGLCKTDPLLLNEIGIVYYHQNRLKDAVDYFKQSLAIAEEIDSDPQAWIVARTNLGHAYRRQRKSQQALEEFDMVLREGGKDAAIFCAKGLIYLDTGKPEEAVNVLHEALAIHPQDPIATELLIKALDESSNSGHILGELTDDAELAEFEQVLEQRKHAATSKLAAKLNGSQNKSKGKGKEKAVAGGAPQAEARTSLMEMRRLGKHLGRRISVSPYCSALSKEHIGIAKKKRGIVWDRYQMIPTTWSRSPHLGNSPPSAQTAKSPATTGIREFVARVQPATGIAPKESGNRLSQWLSRRRNGSSAGWKPHTMRAPVLCAVAVISLCIAGVLEFLAQKSQRQGALALSSSTDDIPKSVNIAYLYMPTTVAVLYSLLWTWIDLDVRRMQPWLELSRSHGARGEQSLLLNYPFEFLAFVPVKAWKQRHWPVFITGSVMMLVFWAITPLQGAIFGKQAVTVSRSAAMSISSGFIPVQEQAAVMDASIVNAAYGTAWYEQDLPEYTTNEYALLPFFPINKAAAGTDETWTVNTTKFATNLDCWPSTVTTTIEAVQGGQYLFDNGQGCIQNISMSGGKEGYYNMQYIGYKSNAQLDWHLANAECSSEFSHQFLAIVGQGSGTGANATFGNITAMFCEPSYTQQEVSITVDATTGRPLDKSLIELAAPSLLDNTVFNNSAFEFLLHAGFSSVVVARDYPNNLVLNQYAKLYKSNISWPTTNMVGFANGLHNGTMTNFLNTSVIQETYSAAHKLVFSMAITQLVSDAATQRTRDGLIKYTAYGIVVSRPLSIAVESLLAVAAVLAVILLCTVMRSQSNLASDPDSIASLFPKIQEQGSLLSHLSTKDNLNEDSFHTAVRNDRYRLESRDTNGPALQLLLPNQTTRPNGLANVVPLTSHQSICPKELRLSVGAVFILTLAAAIGVLAYLKHQELLLNGLTRPSKNFEVLQLLENYIPMVFSTMLEPFLTLLNRMICALQPYHDLLKGGRLAKTTIETKYDSLPPQLVVWRAAKAGHYILVLLSLVVLLANVLAVGLGAIFDESSTSVYMSLNVTSSTSSSLTRDTVLPTGDASLSNSPYFDHFYMVQTNLSADTRLPAWIDTEFAYLPFADLSSSDNTSAQYNAVTRGFGVAATCSVLPTSNASLTHAVYRFNVTTDMGNQEFAVIHGDAPSGNTTKCEPYMYTYYSVPQGRSAQEIYTSLKQSSDSVTTQESTAFCESRMLLGWLRYDTTQPKRAPDTAFLECTTEMITAQFNVTVDSDGRILESRRLGQYENITDVLGSNSTSVLLDANTLIGDRSRQGTGGVSVLAWHNDTLTRDWMNYYLKLETNSTDHVDPSKDLPDITSLIPSVEKNYQRIGAALLGANPDLFAAFGPNQTPPLLAATLVTQDTRIFMDDTAFTISMTILGIYLLVGMILYTRQRKVLLPRMPSTIGSTIAFVAGSRAARMYNGVEMKNKPAEKYSFGRYVGADGTAHMGIELDPYVVLLDRRSSLDGKKGRRAAQA</sequence>
<dbReference type="SUPFAM" id="SSF48452">
    <property type="entry name" value="TPR-like"/>
    <property type="match status" value="1"/>
</dbReference>
<feature type="transmembrane region" description="Helical" evidence="3">
    <location>
        <begin position="852"/>
        <end position="870"/>
    </location>
</feature>
<dbReference type="PANTHER" id="PTHR37544">
    <property type="entry name" value="SPRAY-RELATED"/>
    <property type="match status" value="1"/>
</dbReference>
<keyword evidence="3" id="KW-0812">Transmembrane</keyword>
<keyword evidence="5" id="KW-1185">Reference proteome</keyword>
<feature type="transmembrane region" description="Helical" evidence="3">
    <location>
        <begin position="741"/>
        <end position="762"/>
    </location>
</feature>
<dbReference type="PANTHER" id="PTHR37544:SF3">
    <property type="entry name" value="SPRAY"/>
    <property type="match status" value="1"/>
</dbReference>
<evidence type="ECO:0000256" key="1">
    <source>
        <dbReference type="PROSITE-ProRule" id="PRU00339"/>
    </source>
</evidence>
<feature type="repeat" description="TPR" evidence="1">
    <location>
        <begin position="435"/>
        <end position="468"/>
    </location>
</feature>
<evidence type="ECO:0000313" key="5">
    <source>
        <dbReference type="Proteomes" id="UP001265746"/>
    </source>
</evidence>
<feature type="transmembrane region" description="Helical" evidence="3">
    <location>
        <begin position="1216"/>
        <end position="1234"/>
    </location>
</feature>
<organism evidence="4 5">
    <name type="scientific">Phomopsis amygdali</name>
    <name type="common">Fusicoccum amygdali</name>
    <dbReference type="NCBI Taxonomy" id="1214568"/>
    <lineage>
        <taxon>Eukaryota</taxon>
        <taxon>Fungi</taxon>
        <taxon>Dikarya</taxon>
        <taxon>Ascomycota</taxon>
        <taxon>Pezizomycotina</taxon>
        <taxon>Sordariomycetes</taxon>
        <taxon>Sordariomycetidae</taxon>
        <taxon>Diaporthales</taxon>
        <taxon>Diaporthaceae</taxon>
        <taxon>Diaporthe</taxon>
    </lineage>
</organism>
<protein>
    <submittedName>
        <fullName evidence="4">Uncharacterized protein</fullName>
    </submittedName>
</protein>
<feature type="transmembrane region" description="Helical" evidence="3">
    <location>
        <begin position="1327"/>
        <end position="1347"/>
    </location>
</feature>
<keyword evidence="3" id="KW-0472">Membrane</keyword>
<feature type="region of interest" description="Disordered" evidence="2">
    <location>
        <begin position="595"/>
        <end position="620"/>
    </location>
</feature>
<dbReference type="Pfam" id="PF11915">
    <property type="entry name" value="DUF3433"/>
    <property type="match status" value="2"/>
</dbReference>
<evidence type="ECO:0000313" key="4">
    <source>
        <dbReference type="EMBL" id="KAK2602733.1"/>
    </source>
</evidence>
<dbReference type="Pfam" id="PF12895">
    <property type="entry name" value="ANAPC3"/>
    <property type="match status" value="1"/>
</dbReference>
<keyword evidence="3" id="KW-1133">Transmembrane helix</keyword>
<dbReference type="InterPro" id="IPR011990">
    <property type="entry name" value="TPR-like_helical_dom_sf"/>
</dbReference>
<feature type="transmembrane region" description="Helical" evidence="3">
    <location>
        <begin position="783"/>
        <end position="806"/>
    </location>
</feature>
<name>A0AAD9W0I1_PHOAM</name>
<dbReference type="Pfam" id="PF13181">
    <property type="entry name" value="TPR_8"/>
    <property type="match status" value="2"/>
</dbReference>
<dbReference type="PROSITE" id="PS50005">
    <property type="entry name" value="TPR"/>
    <property type="match status" value="2"/>
</dbReference>
<dbReference type="Gene3D" id="1.25.40.10">
    <property type="entry name" value="Tetratricopeptide repeat domain"/>
    <property type="match status" value="1"/>
</dbReference>
<accession>A0AAD9W0I1</accession>